<protein>
    <recommendedName>
        <fullName evidence="9">TRAP transporter small permease protein</fullName>
    </recommendedName>
</protein>
<evidence type="ECO:0000256" key="6">
    <source>
        <dbReference type="ARBA" id="ARBA00022989"/>
    </source>
</evidence>
<comment type="caution">
    <text evidence="11">The sequence shown here is derived from an EMBL/GenBank/DDBJ whole genome shotgun (WGS) entry which is preliminary data.</text>
</comment>
<evidence type="ECO:0000259" key="10">
    <source>
        <dbReference type="Pfam" id="PF04290"/>
    </source>
</evidence>
<dbReference type="PANTHER" id="PTHR35011">
    <property type="entry name" value="2,3-DIKETO-L-GULONATE TRAP TRANSPORTER SMALL PERMEASE PROTEIN YIAM"/>
    <property type="match status" value="1"/>
</dbReference>
<evidence type="ECO:0000256" key="1">
    <source>
        <dbReference type="ARBA" id="ARBA00004429"/>
    </source>
</evidence>
<dbReference type="GO" id="GO:0005886">
    <property type="term" value="C:plasma membrane"/>
    <property type="evidence" value="ECO:0007669"/>
    <property type="project" value="UniProtKB-SubCell"/>
</dbReference>
<evidence type="ECO:0000256" key="8">
    <source>
        <dbReference type="ARBA" id="ARBA00038436"/>
    </source>
</evidence>
<comment type="function">
    <text evidence="9">Part of the tripartite ATP-independent periplasmic (TRAP) transport system.</text>
</comment>
<evidence type="ECO:0000256" key="5">
    <source>
        <dbReference type="ARBA" id="ARBA00022692"/>
    </source>
</evidence>
<feature type="transmembrane region" description="Helical" evidence="9">
    <location>
        <begin position="53"/>
        <end position="70"/>
    </location>
</feature>
<evidence type="ECO:0000313" key="11">
    <source>
        <dbReference type="EMBL" id="MBK8891059.1"/>
    </source>
</evidence>
<feature type="transmembrane region" description="Helical" evidence="9">
    <location>
        <begin position="134"/>
        <end position="151"/>
    </location>
</feature>
<keyword evidence="6 9" id="KW-1133">Transmembrane helix</keyword>
<dbReference type="AlphaFoldDB" id="A0A9D7LRD0"/>
<organism evidence="11 12">
    <name type="scientific">Candidatus Dechloromonas phosphorivorans</name>
    <dbReference type="NCBI Taxonomy" id="2899244"/>
    <lineage>
        <taxon>Bacteria</taxon>
        <taxon>Pseudomonadati</taxon>
        <taxon>Pseudomonadota</taxon>
        <taxon>Betaproteobacteria</taxon>
        <taxon>Rhodocyclales</taxon>
        <taxon>Azonexaceae</taxon>
        <taxon>Dechloromonas</taxon>
    </lineage>
</organism>
<feature type="transmembrane region" description="Helical" evidence="9">
    <location>
        <begin position="91"/>
        <end position="114"/>
    </location>
</feature>
<feature type="domain" description="Tripartite ATP-independent periplasmic transporters DctQ component" evidence="10">
    <location>
        <begin position="29"/>
        <end position="161"/>
    </location>
</feature>
<comment type="subunit">
    <text evidence="9">The complex comprises the extracytoplasmic solute receptor protein and the two transmembrane proteins.</text>
</comment>
<keyword evidence="3" id="KW-1003">Cell membrane</keyword>
<feature type="transmembrane region" description="Helical" evidence="9">
    <location>
        <begin position="21"/>
        <end position="41"/>
    </location>
</feature>
<keyword evidence="4 9" id="KW-0997">Cell inner membrane</keyword>
<evidence type="ECO:0000256" key="7">
    <source>
        <dbReference type="ARBA" id="ARBA00023136"/>
    </source>
</evidence>
<comment type="similarity">
    <text evidence="8 9">Belongs to the TRAP transporter small permease family.</text>
</comment>
<evidence type="ECO:0000313" key="12">
    <source>
        <dbReference type="Proteomes" id="UP000808146"/>
    </source>
</evidence>
<gene>
    <name evidence="11" type="ORF">IPN75_12095</name>
</gene>
<evidence type="ECO:0000256" key="3">
    <source>
        <dbReference type="ARBA" id="ARBA00022475"/>
    </source>
</evidence>
<dbReference type="PANTHER" id="PTHR35011:SF4">
    <property type="entry name" value="SLL1102 PROTEIN"/>
    <property type="match status" value="1"/>
</dbReference>
<dbReference type="InterPro" id="IPR055348">
    <property type="entry name" value="DctQ"/>
</dbReference>
<sequence>MTLLLKLSRLIDWINERVGKAAFWLVLVMTLISAGNASYRFVFHDSSNGLLEIQWYLFAAVFLLCSPYTLQKNEHVRIDVLSGKLSPRGLAVIDIIGTIFFLLPMVVAVLWLSLPLVAESYKINEHSANAGGLIRWPVKILLPIGFTLLALQGISELIKRIAFLAGMIDDPNSKVKGPTAEEELAAAIAAAKVLEAK</sequence>
<proteinExistence type="inferred from homology"/>
<accession>A0A9D7LRD0</accession>
<keyword evidence="2 9" id="KW-0813">Transport</keyword>
<dbReference type="Proteomes" id="UP000808146">
    <property type="component" value="Unassembled WGS sequence"/>
</dbReference>
<dbReference type="GO" id="GO:0022857">
    <property type="term" value="F:transmembrane transporter activity"/>
    <property type="evidence" value="ECO:0007669"/>
    <property type="project" value="UniProtKB-UniRule"/>
</dbReference>
<evidence type="ECO:0000256" key="2">
    <source>
        <dbReference type="ARBA" id="ARBA00022448"/>
    </source>
</evidence>
<keyword evidence="7 9" id="KW-0472">Membrane</keyword>
<dbReference type="EMBL" id="JADKBR010000016">
    <property type="protein sequence ID" value="MBK8891059.1"/>
    <property type="molecule type" value="Genomic_DNA"/>
</dbReference>
<comment type="subcellular location">
    <subcellularLocation>
        <location evidence="1 9">Cell inner membrane</location>
        <topology evidence="1 9">Multi-pass membrane protein</topology>
    </subcellularLocation>
</comment>
<name>A0A9D7LRD0_9RHOO</name>
<keyword evidence="5 9" id="KW-0812">Transmembrane</keyword>
<evidence type="ECO:0000256" key="9">
    <source>
        <dbReference type="RuleBase" id="RU369079"/>
    </source>
</evidence>
<dbReference type="Pfam" id="PF04290">
    <property type="entry name" value="DctQ"/>
    <property type="match status" value="1"/>
</dbReference>
<evidence type="ECO:0000256" key="4">
    <source>
        <dbReference type="ARBA" id="ARBA00022519"/>
    </source>
</evidence>
<dbReference type="InterPro" id="IPR007387">
    <property type="entry name" value="TRAP_DctQ"/>
</dbReference>
<reference evidence="12" key="1">
    <citation type="journal article" date="2021" name="Nat. Commun.">
        <title>Connecting structure to function with the recovery of over 1000 high-quality metagenome-assembled genomes from activated sludge using long-read sequencing.</title>
        <authorList>
            <person name="Singleton C.M."/>
            <person name="Petriglieri F."/>
            <person name="Kristensen J.M."/>
            <person name="Kirkegaard R.H."/>
            <person name="Michaelsen T.Y."/>
            <person name="Andersen M.H."/>
            <person name="Kondrotaite Z."/>
            <person name="Karst S.M."/>
            <person name="Dueholm M.S."/>
            <person name="Nielsen P.H."/>
            <person name="Albertsen M."/>
        </authorList>
    </citation>
    <scope>NUCLEOTIDE SEQUENCE [LARGE SCALE GENOMIC DNA]</scope>
</reference>